<evidence type="ECO:0000313" key="1">
    <source>
        <dbReference type="EMBL" id="CAH9135945.1"/>
    </source>
</evidence>
<dbReference type="EMBL" id="CAMAPF010000991">
    <property type="protein sequence ID" value="CAH9135945.1"/>
    <property type="molecule type" value="Genomic_DNA"/>
</dbReference>
<keyword evidence="2" id="KW-1185">Reference proteome</keyword>
<name>A0AAV0FK04_9ASTE</name>
<reference evidence="1" key="1">
    <citation type="submission" date="2022-07" db="EMBL/GenBank/DDBJ databases">
        <authorList>
            <person name="Macas J."/>
            <person name="Novak P."/>
            <person name="Neumann P."/>
        </authorList>
    </citation>
    <scope>NUCLEOTIDE SEQUENCE</scope>
</reference>
<dbReference type="AlphaFoldDB" id="A0AAV0FK04"/>
<evidence type="ECO:0000313" key="2">
    <source>
        <dbReference type="Proteomes" id="UP001152523"/>
    </source>
</evidence>
<organism evidence="1 2">
    <name type="scientific">Cuscuta epithymum</name>
    <dbReference type="NCBI Taxonomy" id="186058"/>
    <lineage>
        <taxon>Eukaryota</taxon>
        <taxon>Viridiplantae</taxon>
        <taxon>Streptophyta</taxon>
        <taxon>Embryophyta</taxon>
        <taxon>Tracheophyta</taxon>
        <taxon>Spermatophyta</taxon>
        <taxon>Magnoliopsida</taxon>
        <taxon>eudicotyledons</taxon>
        <taxon>Gunneridae</taxon>
        <taxon>Pentapetalae</taxon>
        <taxon>asterids</taxon>
        <taxon>lamiids</taxon>
        <taxon>Solanales</taxon>
        <taxon>Convolvulaceae</taxon>
        <taxon>Cuscuteae</taxon>
        <taxon>Cuscuta</taxon>
        <taxon>Cuscuta subgen. Cuscuta</taxon>
    </lineage>
</organism>
<proteinExistence type="predicted"/>
<sequence>MEQLKVTVLFDGRWNTEKRVLAHSSHGLLLEADGSYSNLLFGLRDTTTFFDLILKERLFIYYGNADGKVEQQCGIAGRRRRDYVTVEWICRLLVKDIESFDVSDLKDFEIESFDTPCLWHKRTIPFLRDLLYNLGRD</sequence>
<dbReference type="Proteomes" id="UP001152523">
    <property type="component" value="Unassembled WGS sequence"/>
</dbReference>
<comment type="caution">
    <text evidence="1">The sequence shown here is derived from an EMBL/GenBank/DDBJ whole genome shotgun (WGS) entry which is preliminary data.</text>
</comment>
<protein>
    <submittedName>
        <fullName evidence="1">Uncharacterized protein</fullName>
    </submittedName>
</protein>
<accession>A0AAV0FK04</accession>
<gene>
    <name evidence="1" type="ORF">CEPIT_LOCUS34908</name>
</gene>